<dbReference type="InterPro" id="IPR013022">
    <property type="entry name" value="Xyl_isomerase-like_TIM-brl"/>
</dbReference>
<accession>A0A5C6D9M0</accession>
<dbReference type="AlphaFoldDB" id="A0A5C6D9M0"/>
<dbReference type="InterPro" id="IPR006311">
    <property type="entry name" value="TAT_signal"/>
</dbReference>
<comment type="caution">
    <text evidence="3">The sequence shown here is derived from an EMBL/GenBank/DDBJ whole genome shotgun (WGS) entry which is preliminary data.</text>
</comment>
<dbReference type="Proteomes" id="UP000319143">
    <property type="component" value="Unassembled WGS sequence"/>
</dbReference>
<name>A0A5C6D9M0_9BACT</name>
<proteinExistence type="predicted"/>
<dbReference type="Pfam" id="PF01261">
    <property type="entry name" value="AP_endonuc_2"/>
    <property type="match status" value="1"/>
</dbReference>
<dbReference type="PANTHER" id="PTHR43489">
    <property type="entry name" value="ISOMERASE"/>
    <property type="match status" value="1"/>
</dbReference>
<evidence type="ECO:0000313" key="4">
    <source>
        <dbReference type="Proteomes" id="UP000319143"/>
    </source>
</evidence>
<dbReference type="InterPro" id="IPR050417">
    <property type="entry name" value="Sugar_Epim/Isomerase"/>
</dbReference>
<dbReference type="SUPFAM" id="SSF51658">
    <property type="entry name" value="Xylose isomerase-like"/>
    <property type="match status" value="1"/>
</dbReference>
<dbReference type="OrthoDB" id="9782669at2"/>
<dbReference type="PROSITE" id="PS51318">
    <property type="entry name" value="TAT"/>
    <property type="match status" value="1"/>
</dbReference>
<dbReference type="Gene3D" id="3.20.20.150">
    <property type="entry name" value="Divalent-metal-dependent TIM barrel enzymes"/>
    <property type="match status" value="1"/>
</dbReference>
<dbReference type="RefSeq" id="WP_146530840.1">
    <property type="nucleotide sequence ID" value="NZ_SJPV01000016.1"/>
</dbReference>
<dbReference type="PANTHER" id="PTHR43489:SF7">
    <property type="entry name" value="3-DEHYDRO-D-GULOSIDE 4-EPIMERASE-RELATED"/>
    <property type="match status" value="1"/>
</dbReference>
<evidence type="ECO:0000259" key="2">
    <source>
        <dbReference type="Pfam" id="PF01261"/>
    </source>
</evidence>
<sequence length="316" mass="34421">MNQCDRFERRQVLRVGVAAAISAGTVTRWIDRAAAEENVGKIGSPWLRKTLKIGMIRVEGTLTDKFAAAKQAGFAGVELSAPGFDVTAATEAAQATGLVVDGTVGADHWQVRHTDPDPEVRAKALQSLKRGLQQTADVGADTMLLVAGHGKDGSDEEVYKRAFDNIKQALPVAEKLGVSILIENVWNDFLYDHEGGADQTADALAAFIDDFDSPWIGVQYDIGNHWRYGDPAAWIRTLDKRIKKLDIKGFSRQTGEFTKITEGDIDWPSVKQALRDIGYTGWLAAEVGGGGPERLTEISDHLEQALQCSESLTSVR</sequence>
<gene>
    <name evidence="3" type="ORF">Poly41_61150</name>
</gene>
<evidence type="ECO:0000256" key="1">
    <source>
        <dbReference type="ARBA" id="ARBA00023235"/>
    </source>
</evidence>
<organism evidence="3 4">
    <name type="scientific">Novipirellula artificiosorum</name>
    <dbReference type="NCBI Taxonomy" id="2528016"/>
    <lineage>
        <taxon>Bacteria</taxon>
        <taxon>Pseudomonadati</taxon>
        <taxon>Planctomycetota</taxon>
        <taxon>Planctomycetia</taxon>
        <taxon>Pirellulales</taxon>
        <taxon>Pirellulaceae</taxon>
        <taxon>Novipirellula</taxon>
    </lineage>
</organism>
<dbReference type="EMBL" id="SJPV01000016">
    <property type="protein sequence ID" value="TWU31559.1"/>
    <property type="molecule type" value="Genomic_DNA"/>
</dbReference>
<dbReference type="InterPro" id="IPR036237">
    <property type="entry name" value="Xyl_isomerase-like_sf"/>
</dbReference>
<dbReference type="GO" id="GO:0016853">
    <property type="term" value="F:isomerase activity"/>
    <property type="evidence" value="ECO:0007669"/>
    <property type="project" value="UniProtKB-KW"/>
</dbReference>
<protein>
    <recommendedName>
        <fullName evidence="2">Xylose isomerase-like TIM barrel domain-containing protein</fullName>
    </recommendedName>
</protein>
<keyword evidence="1" id="KW-0413">Isomerase</keyword>
<keyword evidence="4" id="KW-1185">Reference proteome</keyword>
<feature type="domain" description="Xylose isomerase-like TIM barrel" evidence="2">
    <location>
        <begin position="66"/>
        <end position="291"/>
    </location>
</feature>
<reference evidence="3 4" key="1">
    <citation type="submission" date="2019-02" db="EMBL/GenBank/DDBJ databases">
        <title>Deep-cultivation of Planctomycetes and their phenomic and genomic characterization uncovers novel biology.</title>
        <authorList>
            <person name="Wiegand S."/>
            <person name="Jogler M."/>
            <person name="Boedeker C."/>
            <person name="Pinto D."/>
            <person name="Vollmers J."/>
            <person name="Rivas-Marin E."/>
            <person name="Kohn T."/>
            <person name="Peeters S.H."/>
            <person name="Heuer A."/>
            <person name="Rast P."/>
            <person name="Oberbeckmann S."/>
            <person name="Bunk B."/>
            <person name="Jeske O."/>
            <person name="Meyerdierks A."/>
            <person name="Storesund J.E."/>
            <person name="Kallscheuer N."/>
            <person name="Luecker S."/>
            <person name="Lage O.M."/>
            <person name="Pohl T."/>
            <person name="Merkel B.J."/>
            <person name="Hornburger P."/>
            <person name="Mueller R.-W."/>
            <person name="Bruemmer F."/>
            <person name="Labrenz M."/>
            <person name="Spormann A.M."/>
            <person name="Op Den Camp H."/>
            <person name="Overmann J."/>
            <person name="Amann R."/>
            <person name="Jetten M.S.M."/>
            <person name="Mascher T."/>
            <person name="Medema M.H."/>
            <person name="Devos D.P."/>
            <person name="Kaster A.-K."/>
            <person name="Ovreas L."/>
            <person name="Rohde M."/>
            <person name="Galperin M.Y."/>
            <person name="Jogler C."/>
        </authorList>
    </citation>
    <scope>NUCLEOTIDE SEQUENCE [LARGE SCALE GENOMIC DNA]</scope>
    <source>
        <strain evidence="3 4">Poly41</strain>
    </source>
</reference>
<evidence type="ECO:0000313" key="3">
    <source>
        <dbReference type="EMBL" id="TWU31559.1"/>
    </source>
</evidence>